<evidence type="ECO:0000256" key="4">
    <source>
        <dbReference type="PIRSR" id="PIRSR602678-1"/>
    </source>
</evidence>
<dbReference type="Proteomes" id="UP000076623">
    <property type="component" value="Chromosome"/>
</dbReference>
<dbReference type="PANTHER" id="PTHR13799:SF14">
    <property type="entry name" value="GTP CYCLOHYDROLASE 1 TYPE 2 HOMOLOG"/>
    <property type="match status" value="1"/>
</dbReference>
<dbReference type="KEGG" id="fpn:ABE65_016985"/>
<evidence type="ECO:0000256" key="3">
    <source>
        <dbReference type="ARBA" id="ARBA00022723"/>
    </source>
</evidence>
<dbReference type="InterPro" id="IPR036069">
    <property type="entry name" value="DUF34/NIF3_sf"/>
</dbReference>
<keyword evidence="3 4" id="KW-0479">Metal-binding</keyword>
<keyword evidence="6" id="KW-1185">Reference proteome</keyword>
<dbReference type="OrthoDB" id="12727at2"/>
<accession>A0A160IQG9</accession>
<reference evidence="5 6" key="1">
    <citation type="submission" date="2016-04" db="EMBL/GenBank/DDBJ databases">
        <title>Complete genome sequence of Fictibacillus phosphorivorans G25-29, a strain toxic to nematodes.</title>
        <authorList>
            <person name="Zheng Z."/>
        </authorList>
    </citation>
    <scope>NUCLEOTIDE SEQUENCE [LARGE SCALE GENOMIC DNA]</scope>
    <source>
        <strain evidence="5 6">G25-29</strain>
    </source>
</reference>
<dbReference type="InterPro" id="IPR002678">
    <property type="entry name" value="DUF34/NIF3"/>
</dbReference>
<name>A0A160IQG9_9BACL</name>
<dbReference type="AlphaFoldDB" id="A0A160IQG9"/>
<evidence type="ECO:0000256" key="2">
    <source>
        <dbReference type="ARBA" id="ARBA00022112"/>
    </source>
</evidence>
<evidence type="ECO:0000313" key="6">
    <source>
        <dbReference type="Proteomes" id="UP000076623"/>
    </source>
</evidence>
<evidence type="ECO:0000313" key="5">
    <source>
        <dbReference type="EMBL" id="ANC78400.1"/>
    </source>
</evidence>
<feature type="binding site" evidence="4">
    <location>
        <position position="138"/>
    </location>
    <ligand>
        <name>a divalent metal cation</name>
        <dbReference type="ChEBI" id="CHEBI:60240"/>
        <label>1</label>
    </ligand>
</feature>
<dbReference type="PANTHER" id="PTHR13799">
    <property type="entry name" value="NGG1 INTERACTING FACTOR 3"/>
    <property type="match status" value="1"/>
</dbReference>
<feature type="binding site" evidence="4">
    <location>
        <position position="95"/>
    </location>
    <ligand>
        <name>a divalent metal cation</name>
        <dbReference type="ChEBI" id="CHEBI:60240"/>
        <label>1</label>
    </ligand>
</feature>
<dbReference type="STRING" id="1221500.ABE65_016985"/>
<feature type="binding site" evidence="4">
    <location>
        <position position="94"/>
    </location>
    <ligand>
        <name>a divalent metal cation</name>
        <dbReference type="ChEBI" id="CHEBI:60240"/>
        <label>1</label>
    </ligand>
</feature>
<proteinExistence type="inferred from homology"/>
<dbReference type="RefSeq" id="WP_066397487.1">
    <property type="nucleotide sequence ID" value="NZ_CP015378.1"/>
</dbReference>
<dbReference type="EMBL" id="CP015378">
    <property type="protein sequence ID" value="ANC78400.1"/>
    <property type="molecule type" value="Genomic_DNA"/>
</dbReference>
<comment type="similarity">
    <text evidence="1">Belongs to the GTP cyclohydrolase I type 2/NIF3 family.</text>
</comment>
<evidence type="ECO:0000256" key="1">
    <source>
        <dbReference type="ARBA" id="ARBA00006964"/>
    </source>
</evidence>
<protein>
    <recommendedName>
        <fullName evidence="2">GTP cyclohydrolase 1 type 2 homolog</fullName>
    </recommendedName>
</protein>
<gene>
    <name evidence="5" type="ORF">ABE65_016985</name>
</gene>
<dbReference type="GO" id="GO:0005737">
    <property type="term" value="C:cytoplasm"/>
    <property type="evidence" value="ECO:0007669"/>
    <property type="project" value="TreeGrafter"/>
</dbReference>
<dbReference type="Pfam" id="PF01784">
    <property type="entry name" value="DUF34_NIF3"/>
    <property type="match status" value="1"/>
</dbReference>
<dbReference type="GO" id="GO:0046872">
    <property type="term" value="F:metal ion binding"/>
    <property type="evidence" value="ECO:0007669"/>
    <property type="project" value="UniProtKB-KW"/>
</dbReference>
<sequence>MVELKRIDHAIDELFTYRKIGTDPAFSRFIPMVYDPIHFNWRHEFEPEFTKLFNGLMLRGDEEVKRIFLAVFPTDEVLERFISESNPGDLLFMHHPIVMECGDPKGKWGRGFIPIPPHFIQQMKKKRLSVFTLHVPLDYSRKISTSDAWGKALGAKVVGELLKDDNGACGILCQIAPTSTEELIVGSTELFDIPYADVQGVIHKNITKIAIVAGCGDKVETMIEAEKMGAEAYLTGEVHCHIDNEYGKKKYEHMKCYIAQTSMSLIGVSHAASEYLVHATQLKNWFEVNFQLPVTLLPQSKWWV</sequence>
<dbReference type="Gene3D" id="3.40.1390.30">
    <property type="entry name" value="NIF3 (NGG1p interacting factor 3)-like"/>
    <property type="match status" value="2"/>
</dbReference>
<organism evidence="5 6">
    <name type="scientific">Fictibacillus phosphorivorans</name>
    <dbReference type="NCBI Taxonomy" id="1221500"/>
    <lineage>
        <taxon>Bacteria</taxon>
        <taxon>Bacillati</taxon>
        <taxon>Bacillota</taxon>
        <taxon>Bacilli</taxon>
        <taxon>Bacillales</taxon>
        <taxon>Fictibacillaceae</taxon>
        <taxon>Fictibacillus</taxon>
    </lineage>
</organism>
<dbReference type="SUPFAM" id="SSF102705">
    <property type="entry name" value="NIF3 (NGG1p interacting factor 3)-like"/>
    <property type="match status" value="1"/>
</dbReference>